<dbReference type="InterPro" id="IPR036236">
    <property type="entry name" value="Znf_C2H2_sf"/>
</dbReference>
<feature type="domain" description="C2H2-type" evidence="6">
    <location>
        <begin position="127"/>
        <end position="155"/>
    </location>
</feature>
<accession>A0A9J6BIG4</accession>
<dbReference type="PANTHER" id="PTHR24403">
    <property type="entry name" value="ZINC FINGER PROTEIN"/>
    <property type="match status" value="1"/>
</dbReference>
<dbReference type="Pfam" id="PF02892">
    <property type="entry name" value="zf-BED"/>
    <property type="match status" value="1"/>
</dbReference>
<evidence type="ECO:0000256" key="1">
    <source>
        <dbReference type="ARBA" id="ARBA00022723"/>
    </source>
</evidence>
<dbReference type="AlphaFoldDB" id="A0A9J6BIG4"/>
<evidence type="ECO:0000313" key="7">
    <source>
        <dbReference type="EMBL" id="KAG5669506.1"/>
    </source>
</evidence>
<dbReference type="GO" id="GO:0005634">
    <property type="term" value="C:nucleus"/>
    <property type="evidence" value="ECO:0007669"/>
    <property type="project" value="TreeGrafter"/>
</dbReference>
<evidence type="ECO:0000259" key="6">
    <source>
        <dbReference type="PROSITE" id="PS50157"/>
    </source>
</evidence>
<dbReference type="InterPro" id="IPR013087">
    <property type="entry name" value="Znf_C2H2_type"/>
</dbReference>
<keyword evidence="3 5" id="KW-0863">Zinc-finger</keyword>
<dbReference type="PROSITE" id="PS50157">
    <property type="entry name" value="ZINC_FINGER_C2H2_2"/>
    <property type="match status" value="2"/>
</dbReference>
<evidence type="ECO:0000256" key="2">
    <source>
        <dbReference type="ARBA" id="ARBA00022737"/>
    </source>
</evidence>
<dbReference type="InterPro" id="IPR003656">
    <property type="entry name" value="Znf_BED"/>
</dbReference>
<dbReference type="PROSITE" id="PS00028">
    <property type="entry name" value="ZINC_FINGER_C2H2_1"/>
    <property type="match status" value="1"/>
</dbReference>
<reference evidence="7" key="1">
    <citation type="submission" date="2021-03" db="EMBL/GenBank/DDBJ databases">
        <title>Chromosome level genome of the anhydrobiotic midge Polypedilum vanderplanki.</title>
        <authorList>
            <person name="Yoshida Y."/>
            <person name="Kikawada T."/>
            <person name="Gusev O."/>
        </authorList>
    </citation>
    <scope>NUCLEOTIDE SEQUENCE</scope>
    <source>
        <strain evidence="7">NIAS01</strain>
        <tissue evidence="7">Whole body or cell culture</tissue>
    </source>
</reference>
<evidence type="ECO:0000313" key="8">
    <source>
        <dbReference type="Proteomes" id="UP001107558"/>
    </source>
</evidence>
<dbReference type="Proteomes" id="UP001107558">
    <property type="component" value="Chromosome 4"/>
</dbReference>
<keyword evidence="1" id="KW-0479">Metal-binding</keyword>
<sequence length="159" mass="19029">MSNNNFKSDADRDFLLVRIQEQQNLTVVNDGKQNKNLQEETICRICERKLSSKKNLIRHMKQQHPSEISSKVYSCDHYNKHHLTNHLKTHDKNREKNLKCNQCDYKTDHLGSFKIHMQQHNPNRVKFPCLYCSYEATRRGSLKRHLKIQHDPNRIKHLK</sequence>
<feature type="domain" description="C2H2-type" evidence="6">
    <location>
        <begin position="41"/>
        <end position="69"/>
    </location>
</feature>
<dbReference type="InterPro" id="IPR050688">
    <property type="entry name" value="Zinc_finger/UBP_domain"/>
</dbReference>
<dbReference type="SUPFAM" id="SSF57667">
    <property type="entry name" value="beta-beta-alpha zinc fingers"/>
    <property type="match status" value="1"/>
</dbReference>
<dbReference type="GO" id="GO:0045944">
    <property type="term" value="P:positive regulation of transcription by RNA polymerase II"/>
    <property type="evidence" value="ECO:0007669"/>
    <property type="project" value="TreeGrafter"/>
</dbReference>
<gene>
    <name evidence="7" type="ORF">PVAND_017393</name>
</gene>
<dbReference type="GO" id="GO:0003677">
    <property type="term" value="F:DNA binding"/>
    <property type="evidence" value="ECO:0007669"/>
    <property type="project" value="InterPro"/>
</dbReference>
<dbReference type="EMBL" id="JADBJN010000004">
    <property type="protein sequence ID" value="KAG5669506.1"/>
    <property type="molecule type" value="Genomic_DNA"/>
</dbReference>
<keyword evidence="2" id="KW-0677">Repeat</keyword>
<keyword evidence="8" id="KW-1185">Reference proteome</keyword>
<dbReference type="OrthoDB" id="7731522at2759"/>
<keyword evidence="4" id="KW-0862">Zinc</keyword>
<dbReference type="PANTHER" id="PTHR24403:SF67">
    <property type="entry name" value="FI01116P-RELATED"/>
    <property type="match status" value="1"/>
</dbReference>
<organism evidence="7 8">
    <name type="scientific">Polypedilum vanderplanki</name>
    <name type="common">Sleeping chironomid midge</name>
    <dbReference type="NCBI Taxonomy" id="319348"/>
    <lineage>
        <taxon>Eukaryota</taxon>
        <taxon>Metazoa</taxon>
        <taxon>Ecdysozoa</taxon>
        <taxon>Arthropoda</taxon>
        <taxon>Hexapoda</taxon>
        <taxon>Insecta</taxon>
        <taxon>Pterygota</taxon>
        <taxon>Neoptera</taxon>
        <taxon>Endopterygota</taxon>
        <taxon>Diptera</taxon>
        <taxon>Nematocera</taxon>
        <taxon>Chironomoidea</taxon>
        <taxon>Chironomidae</taxon>
        <taxon>Chironominae</taxon>
        <taxon>Polypedilum</taxon>
        <taxon>Polypedilum</taxon>
    </lineage>
</organism>
<proteinExistence type="predicted"/>
<name>A0A9J6BIG4_POLVA</name>
<comment type="caution">
    <text evidence="7">The sequence shown here is derived from an EMBL/GenBank/DDBJ whole genome shotgun (WGS) entry which is preliminary data.</text>
</comment>
<dbReference type="Gene3D" id="3.30.160.60">
    <property type="entry name" value="Classic Zinc Finger"/>
    <property type="match status" value="3"/>
</dbReference>
<dbReference type="Pfam" id="PF13909">
    <property type="entry name" value="zf-H2C2_5"/>
    <property type="match status" value="1"/>
</dbReference>
<evidence type="ECO:0000256" key="3">
    <source>
        <dbReference type="ARBA" id="ARBA00022771"/>
    </source>
</evidence>
<dbReference type="GO" id="GO:0008270">
    <property type="term" value="F:zinc ion binding"/>
    <property type="evidence" value="ECO:0007669"/>
    <property type="project" value="UniProtKB-KW"/>
</dbReference>
<evidence type="ECO:0000256" key="4">
    <source>
        <dbReference type="ARBA" id="ARBA00022833"/>
    </source>
</evidence>
<dbReference type="SMART" id="SM00355">
    <property type="entry name" value="ZnF_C2H2"/>
    <property type="match status" value="4"/>
</dbReference>
<evidence type="ECO:0000256" key="5">
    <source>
        <dbReference type="PROSITE-ProRule" id="PRU00042"/>
    </source>
</evidence>
<protein>
    <recommendedName>
        <fullName evidence="6">C2H2-type domain-containing protein</fullName>
    </recommendedName>
</protein>